<dbReference type="Gene3D" id="1.25.40.10">
    <property type="entry name" value="Tetratricopeptide repeat domain"/>
    <property type="match status" value="2"/>
</dbReference>
<comment type="caution">
    <text evidence="4">The sequence shown here is derived from an EMBL/GenBank/DDBJ whole genome shotgun (WGS) entry which is preliminary data.</text>
</comment>
<feature type="transmembrane region" description="Helical" evidence="1">
    <location>
        <begin position="432"/>
        <end position="453"/>
    </location>
</feature>
<keyword evidence="1" id="KW-1133">Transmembrane helix</keyword>
<dbReference type="InterPro" id="IPR050640">
    <property type="entry name" value="Bact_2-comp_sensor_kinase"/>
</dbReference>
<dbReference type="SUPFAM" id="SSF48452">
    <property type="entry name" value="TPR-like"/>
    <property type="match status" value="1"/>
</dbReference>
<organism evidence="4 5">
    <name type="scientific">Segatella copri</name>
    <dbReference type="NCBI Taxonomy" id="165179"/>
    <lineage>
        <taxon>Bacteria</taxon>
        <taxon>Pseudomonadati</taxon>
        <taxon>Bacteroidota</taxon>
        <taxon>Bacteroidia</taxon>
        <taxon>Bacteroidales</taxon>
        <taxon>Prevotellaceae</taxon>
        <taxon>Segatella</taxon>
    </lineage>
</organism>
<dbReference type="GO" id="GO:0016020">
    <property type="term" value="C:membrane"/>
    <property type="evidence" value="ECO:0007669"/>
    <property type="project" value="InterPro"/>
</dbReference>
<accession>A0A6A7WCE8</accession>
<gene>
    <name evidence="4" type="ORF">F7D20_08790</name>
</gene>
<dbReference type="PROSITE" id="PS51257">
    <property type="entry name" value="PROKAR_LIPOPROTEIN"/>
    <property type="match status" value="1"/>
</dbReference>
<dbReference type="EMBL" id="VZAD01000066">
    <property type="protein sequence ID" value="MQP12046.1"/>
    <property type="molecule type" value="Genomic_DNA"/>
</dbReference>
<dbReference type="OrthoDB" id="908907at2"/>
<name>A0A6A7WCE8_9BACT</name>
<protein>
    <submittedName>
        <fullName evidence="4">Tetratricopeptide repeat protein</fullName>
    </submittedName>
</protein>
<dbReference type="InterPro" id="IPR011990">
    <property type="entry name" value="TPR-like_helical_dom_sf"/>
</dbReference>
<dbReference type="SUPFAM" id="SSF55874">
    <property type="entry name" value="ATPase domain of HSP90 chaperone/DNA topoisomerase II/histidine kinase"/>
    <property type="match status" value="1"/>
</dbReference>
<dbReference type="InterPro" id="IPR010559">
    <property type="entry name" value="Sig_transdc_His_kin_internal"/>
</dbReference>
<feature type="domain" description="Signal transduction histidine kinase internal region" evidence="3">
    <location>
        <begin position="471"/>
        <end position="543"/>
    </location>
</feature>
<evidence type="ECO:0000313" key="4">
    <source>
        <dbReference type="EMBL" id="MQP12046.1"/>
    </source>
</evidence>
<proteinExistence type="predicted"/>
<evidence type="ECO:0000256" key="2">
    <source>
        <dbReference type="SAM" id="SignalP"/>
    </source>
</evidence>
<sequence length="672" mass="77384">MKTYLKYMILATVSLCLLFVAACSRQEGKAVPDAGQLLLQQLEDSIGAKSPQARQMILKAMAEAPDSIAYYECYVRMGKMYCLSATPDSMAPYLKATINFAKRQPSSSRCNALLAYAYNCQAVNLHNFHKDPDEVIRLYHRADSLLGESNLQSQRPLVCANLADAYLFKNRRVEAAAWYRRALFLVDSLELPKQDNVTLYMGLATIYQQLNDWKTSLRYYQQTEACMKSMSVGMQAYFLNNYGNYYYYAKDYEASLRKFVALKSLLEKHHMQDNFDMFICKVNLADVYLNLNRLDSTAHYLDEVEPFASRTNDALITYYCNTIRIGLAVKRGNMAEVKSVLDTEKGIDTANIAFTMRQVRNNYLRRYYESTGNYRMAYDNLREDMRKNDSLEHNRINMRASEIMERFTQDTLKLHHSLELERKNVDIQQAHATTFAVVSAALVLALIFALWILRTRKRDLQTKMNIMKLRLGSARNRISPHFVFNVLNNKIVHSEQQEAHELQELTRLIRANLDISCQLAVTLGDELDFVNQYVKVEQQLLSDDFDFHIHIAPDVYINKVKIPSMFVQILVENAFVHGLRGWEGHKQLDISVERRQKMIRIAVCDNGPGFDIRSVGRSKRTGLSIITQTIAIVNERNRSKMSFAMTNRKDEAGNARGCEAVIMVPDDFRLDF</sequence>
<dbReference type="PANTHER" id="PTHR34220:SF7">
    <property type="entry name" value="SENSOR HISTIDINE KINASE YPDA"/>
    <property type="match status" value="1"/>
</dbReference>
<dbReference type="RefSeq" id="WP_158463716.1">
    <property type="nucleotide sequence ID" value="NZ_VZAD01000066.1"/>
</dbReference>
<evidence type="ECO:0000259" key="3">
    <source>
        <dbReference type="Pfam" id="PF06580"/>
    </source>
</evidence>
<keyword evidence="1" id="KW-0812">Transmembrane</keyword>
<feature type="signal peptide" evidence="2">
    <location>
        <begin position="1"/>
        <end position="22"/>
    </location>
</feature>
<feature type="chain" id="PRO_5025328586" evidence="2">
    <location>
        <begin position="23"/>
        <end position="672"/>
    </location>
</feature>
<dbReference type="PANTHER" id="PTHR34220">
    <property type="entry name" value="SENSOR HISTIDINE KINASE YPDA"/>
    <property type="match status" value="1"/>
</dbReference>
<evidence type="ECO:0000256" key="1">
    <source>
        <dbReference type="SAM" id="Phobius"/>
    </source>
</evidence>
<reference evidence="4 5" key="1">
    <citation type="submission" date="2019-09" db="EMBL/GenBank/DDBJ databases">
        <title>Distinct polysaccharide growth profiles of human intestinal Prevotella copri isolates.</title>
        <authorList>
            <person name="Fehlner-Peach H."/>
            <person name="Magnabosco C."/>
            <person name="Raghavan V."/>
            <person name="Scher J.U."/>
            <person name="Tett A."/>
            <person name="Cox L.M."/>
            <person name="Gottsegen C."/>
            <person name="Watters A."/>
            <person name="Wiltshire- Gordon J.D."/>
            <person name="Segata N."/>
            <person name="Bonneau R."/>
            <person name="Littman D.R."/>
        </authorList>
    </citation>
    <scope>NUCLEOTIDE SEQUENCE [LARGE SCALE GENOMIC DNA]</scope>
    <source>
        <strain evidence="5">iAQ1173</strain>
    </source>
</reference>
<dbReference type="GO" id="GO:0000155">
    <property type="term" value="F:phosphorelay sensor kinase activity"/>
    <property type="evidence" value="ECO:0007669"/>
    <property type="project" value="InterPro"/>
</dbReference>
<keyword evidence="5" id="KW-1185">Reference proteome</keyword>
<keyword evidence="1" id="KW-0472">Membrane</keyword>
<dbReference type="Gene3D" id="3.30.565.10">
    <property type="entry name" value="Histidine kinase-like ATPase, C-terminal domain"/>
    <property type="match status" value="1"/>
</dbReference>
<keyword evidence="2" id="KW-0732">Signal</keyword>
<dbReference type="InterPro" id="IPR036890">
    <property type="entry name" value="HATPase_C_sf"/>
</dbReference>
<evidence type="ECO:0000313" key="5">
    <source>
        <dbReference type="Proteomes" id="UP000384372"/>
    </source>
</evidence>
<dbReference type="Pfam" id="PF06580">
    <property type="entry name" value="His_kinase"/>
    <property type="match status" value="1"/>
</dbReference>
<dbReference type="AlphaFoldDB" id="A0A6A7WCE8"/>
<dbReference type="Proteomes" id="UP000384372">
    <property type="component" value="Unassembled WGS sequence"/>
</dbReference>